<dbReference type="InterPro" id="IPR032675">
    <property type="entry name" value="LRR_dom_sf"/>
</dbReference>
<dbReference type="OrthoDB" id="16120at2759"/>
<dbReference type="EMBL" id="VSRR010014989">
    <property type="protein sequence ID" value="MPC57681.1"/>
    <property type="molecule type" value="Genomic_DNA"/>
</dbReference>
<reference evidence="1 2" key="1">
    <citation type="submission" date="2019-05" db="EMBL/GenBank/DDBJ databases">
        <title>Another draft genome of Portunus trituberculatus and its Hox gene families provides insights of decapod evolution.</title>
        <authorList>
            <person name="Jeong J.-H."/>
            <person name="Song I."/>
            <person name="Kim S."/>
            <person name="Choi T."/>
            <person name="Kim D."/>
            <person name="Ryu S."/>
            <person name="Kim W."/>
        </authorList>
    </citation>
    <scope>NUCLEOTIDE SEQUENCE [LARGE SCALE GENOMIC DNA]</scope>
    <source>
        <tissue evidence="1">Muscle</tissue>
    </source>
</reference>
<comment type="caution">
    <text evidence="1">The sequence shown here is derived from an EMBL/GenBank/DDBJ whole genome shotgun (WGS) entry which is preliminary data.</text>
</comment>
<proteinExistence type="predicted"/>
<name>A0A5B7GC93_PORTR</name>
<accession>A0A5B7GC93</accession>
<organism evidence="1 2">
    <name type="scientific">Portunus trituberculatus</name>
    <name type="common">Swimming crab</name>
    <name type="synonym">Neptunus trituberculatus</name>
    <dbReference type="NCBI Taxonomy" id="210409"/>
    <lineage>
        <taxon>Eukaryota</taxon>
        <taxon>Metazoa</taxon>
        <taxon>Ecdysozoa</taxon>
        <taxon>Arthropoda</taxon>
        <taxon>Crustacea</taxon>
        <taxon>Multicrustacea</taxon>
        <taxon>Malacostraca</taxon>
        <taxon>Eumalacostraca</taxon>
        <taxon>Eucarida</taxon>
        <taxon>Decapoda</taxon>
        <taxon>Pleocyemata</taxon>
        <taxon>Brachyura</taxon>
        <taxon>Eubrachyura</taxon>
        <taxon>Portunoidea</taxon>
        <taxon>Portunidae</taxon>
        <taxon>Portuninae</taxon>
        <taxon>Portunus</taxon>
    </lineage>
</organism>
<dbReference type="SUPFAM" id="SSF52047">
    <property type="entry name" value="RNI-like"/>
    <property type="match status" value="1"/>
</dbReference>
<dbReference type="Proteomes" id="UP000324222">
    <property type="component" value="Unassembled WGS sequence"/>
</dbReference>
<sequence>MVTKNSEEEGGRQGRASGQVVLSLVSLTLAKVQRMLTSAVKSSTWPKNRQTLTHAVDTHVPHHLRQELQNKVLQDWRLYDTISLRLLELILSPATSSLRLAHVRVFFRDAFLGLLHRLTGLQELTLKDSVWTLSRPQVSVMSDALSKMTNLRVLVLHYCGHNLLLAAAASHCPHLQVVSVRGSRAVDDSGVWSLVTAPTSRPAPAHHARKKSSIISSWYSVVKSLTSVTAAMEVCGKQQKDVDSDEEFQNLPVYPDNTRTRTTSLPMSPCCASLTFVDLRCTSVTSAGVYLLTQALQPHAHLVYDTYHD</sequence>
<dbReference type="Gene3D" id="3.80.10.10">
    <property type="entry name" value="Ribonuclease Inhibitor"/>
    <property type="match status" value="1"/>
</dbReference>
<keyword evidence="2" id="KW-1185">Reference proteome</keyword>
<gene>
    <name evidence="1" type="ORF">E2C01_051668</name>
</gene>
<protein>
    <submittedName>
        <fullName evidence="1">Uncharacterized protein</fullName>
    </submittedName>
</protein>
<dbReference type="AlphaFoldDB" id="A0A5B7GC93"/>
<evidence type="ECO:0000313" key="2">
    <source>
        <dbReference type="Proteomes" id="UP000324222"/>
    </source>
</evidence>
<evidence type="ECO:0000313" key="1">
    <source>
        <dbReference type="EMBL" id="MPC57681.1"/>
    </source>
</evidence>